<protein>
    <submittedName>
        <fullName evidence="2">Uncharacterized protein</fullName>
    </submittedName>
</protein>
<gene>
    <name evidence="2" type="ORF">Tco_1006625</name>
</gene>
<feature type="region of interest" description="Disordered" evidence="1">
    <location>
        <begin position="41"/>
        <end position="61"/>
    </location>
</feature>
<evidence type="ECO:0000256" key="1">
    <source>
        <dbReference type="SAM" id="MobiDB-lite"/>
    </source>
</evidence>
<accession>A0ABQ5FID6</accession>
<comment type="caution">
    <text evidence="2">The sequence shown here is derived from an EMBL/GenBank/DDBJ whole genome shotgun (WGS) entry which is preliminary data.</text>
</comment>
<sequence>MTIHLKTAEFNRHEINFERAEVEEADRERACFLGGKISLGRKKSQDSNIDDSGNTGDGGKIVGGAIGACGSG</sequence>
<reference evidence="2" key="1">
    <citation type="journal article" date="2022" name="Int. J. Mol. Sci.">
        <title>Draft Genome of Tanacetum Coccineum: Genomic Comparison of Closely Related Tanacetum-Family Plants.</title>
        <authorList>
            <person name="Yamashiro T."/>
            <person name="Shiraishi A."/>
            <person name="Nakayama K."/>
            <person name="Satake H."/>
        </authorList>
    </citation>
    <scope>NUCLEOTIDE SEQUENCE</scope>
</reference>
<name>A0ABQ5FID6_9ASTR</name>
<reference evidence="2" key="2">
    <citation type="submission" date="2022-01" db="EMBL/GenBank/DDBJ databases">
        <authorList>
            <person name="Yamashiro T."/>
            <person name="Shiraishi A."/>
            <person name="Satake H."/>
            <person name="Nakayama K."/>
        </authorList>
    </citation>
    <scope>NUCLEOTIDE SEQUENCE</scope>
</reference>
<dbReference type="Proteomes" id="UP001151760">
    <property type="component" value="Unassembled WGS sequence"/>
</dbReference>
<dbReference type="EMBL" id="BQNB010017430">
    <property type="protein sequence ID" value="GJT63092.1"/>
    <property type="molecule type" value="Genomic_DNA"/>
</dbReference>
<proteinExistence type="predicted"/>
<evidence type="ECO:0000313" key="3">
    <source>
        <dbReference type="Proteomes" id="UP001151760"/>
    </source>
</evidence>
<keyword evidence="3" id="KW-1185">Reference proteome</keyword>
<evidence type="ECO:0000313" key="2">
    <source>
        <dbReference type="EMBL" id="GJT63092.1"/>
    </source>
</evidence>
<organism evidence="2 3">
    <name type="scientific">Tanacetum coccineum</name>
    <dbReference type="NCBI Taxonomy" id="301880"/>
    <lineage>
        <taxon>Eukaryota</taxon>
        <taxon>Viridiplantae</taxon>
        <taxon>Streptophyta</taxon>
        <taxon>Embryophyta</taxon>
        <taxon>Tracheophyta</taxon>
        <taxon>Spermatophyta</taxon>
        <taxon>Magnoliopsida</taxon>
        <taxon>eudicotyledons</taxon>
        <taxon>Gunneridae</taxon>
        <taxon>Pentapetalae</taxon>
        <taxon>asterids</taxon>
        <taxon>campanulids</taxon>
        <taxon>Asterales</taxon>
        <taxon>Asteraceae</taxon>
        <taxon>Asteroideae</taxon>
        <taxon>Anthemideae</taxon>
        <taxon>Anthemidinae</taxon>
        <taxon>Tanacetum</taxon>
    </lineage>
</organism>